<gene>
    <name evidence="1" type="ORF">Desaf_0696</name>
</gene>
<proteinExistence type="predicted"/>
<dbReference type="EMBL" id="CP003221">
    <property type="protein sequence ID" value="EGJ49048.1"/>
    <property type="molecule type" value="Genomic_DNA"/>
</dbReference>
<dbReference type="InterPro" id="IPR014972">
    <property type="entry name" value="Phage_Mu_Gp37"/>
</dbReference>
<dbReference type="HOGENOM" id="CLU_1364054_0_0_7"/>
<dbReference type="KEGG" id="daf:Desaf_0696"/>
<reference evidence="1 2" key="1">
    <citation type="journal article" date="2011" name="J. Bacteriol.">
        <title>Genome sequence of the mercury-methylating and pleomorphic Desulfovibrio africanus Strain Walvis Bay.</title>
        <authorList>
            <person name="Brown S.D."/>
            <person name="Wall J.D."/>
            <person name="Kucken A.M."/>
            <person name="Gilmour C.C."/>
            <person name="Podar M."/>
            <person name="Brandt C.C."/>
            <person name="Teshima H."/>
            <person name="Detter J.C."/>
            <person name="Han C.S."/>
            <person name="Land M.L."/>
            <person name="Lucas S."/>
            <person name="Han J."/>
            <person name="Pennacchio L."/>
            <person name="Nolan M."/>
            <person name="Pitluck S."/>
            <person name="Woyke T."/>
            <person name="Goodwin L."/>
            <person name="Palumbo A.V."/>
            <person name="Elias D.A."/>
        </authorList>
    </citation>
    <scope>NUCLEOTIDE SEQUENCE [LARGE SCALE GENOMIC DNA]</scope>
    <source>
        <strain evidence="1 2">Walvis Bay</strain>
    </source>
</reference>
<evidence type="ECO:0000313" key="2">
    <source>
        <dbReference type="Proteomes" id="UP000007844"/>
    </source>
</evidence>
<dbReference type="AlphaFoldDB" id="F3YW18"/>
<protein>
    <submittedName>
        <fullName evidence="1">Uncharacterized protein</fullName>
    </submittedName>
</protein>
<organism evidence="1 2">
    <name type="scientific">Desulfocurvibacter africanus subsp. africanus str. Walvis Bay</name>
    <dbReference type="NCBI Taxonomy" id="690850"/>
    <lineage>
        <taxon>Bacteria</taxon>
        <taxon>Pseudomonadati</taxon>
        <taxon>Thermodesulfobacteriota</taxon>
        <taxon>Desulfovibrionia</taxon>
        <taxon>Desulfovibrionales</taxon>
        <taxon>Desulfovibrionaceae</taxon>
        <taxon>Desulfocurvibacter</taxon>
    </lineage>
</organism>
<dbReference type="Pfam" id="PF08873">
    <property type="entry name" value="Phage_Mu_Gp37"/>
    <property type="match status" value="1"/>
</dbReference>
<evidence type="ECO:0000313" key="1">
    <source>
        <dbReference type="EMBL" id="EGJ49048.1"/>
    </source>
</evidence>
<dbReference type="STRING" id="690850.Desaf_0696"/>
<dbReference type="RefSeq" id="WP_014258884.1">
    <property type="nucleotide sequence ID" value="NC_016629.1"/>
</dbReference>
<sequence length="190" mass="20086">MSLTAMREAIVAKIKAELPELKTVESHGGRFDFAELKRVSARTPAAFAACLGVSDAQAWGSGGEVSCSALWAVFVVVASKQRDAPRDLVAMALTQAVLGLLPDQRWGLDASRSSPGQIRADNLFSSVVDKIGVAMWGVSWRQEVDIANVDLSSLPDFLLASVVTTPAGAEDGAPALETSITLEKASDEQE</sequence>
<dbReference type="eggNOG" id="COG5003">
    <property type="taxonomic scope" value="Bacteria"/>
</dbReference>
<keyword evidence="2" id="KW-1185">Reference proteome</keyword>
<accession>F3YW18</accession>
<dbReference type="Proteomes" id="UP000007844">
    <property type="component" value="Chromosome"/>
</dbReference>
<name>F3YW18_DESAF</name>